<reference evidence="1 2" key="1">
    <citation type="submission" date="2023-08" db="EMBL/GenBank/DDBJ databases">
        <title>Annotated Genome Sequence of Vanrija albida AlHP1.</title>
        <authorList>
            <person name="Herzog R."/>
        </authorList>
    </citation>
    <scope>NUCLEOTIDE SEQUENCE [LARGE SCALE GENOMIC DNA]</scope>
    <source>
        <strain evidence="1 2">AlHP1</strain>
    </source>
</reference>
<comment type="caution">
    <text evidence="1">The sequence shown here is derived from an EMBL/GenBank/DDBJ whole genome shotgun (WGS) entry which is preliminary data.</text>
</comment>
<evidence type="ECO:0000313" key="2">
    <source>
        <dbReference type="Proteomes" id="UP001565368"/>
    </source>
</evidence>
<organism evidence="1 2">
    <name type="scientific">Vanrija albida</name>
    <dbReference type="NCBI Taxonomy" id="181172"/>
    <lineage>
        <taxon>Eukaryota</taxon>
        <taxon>Fungi</taxon>
        <taxon>Dikarya</taxon>
        <taxon>Basidiomycota</taxon>
        <taxon>Agaricomycotina</taxon>
        <taxon>Tremellomycetes</taxon>
        <taxon>Trichosporonales</taxon>
        <taxon>Trichosporonaceae</taxon>
        <taxon>Vanrija</taxon>
    </lineage>
</organism>
<dbReference type="GeneID" id="95981071"/>
<dbReference type="Proteomes" id="UP001565368">
    <property type="component" value="Unassembled WGS sequence"/>
</dbReference>
<proteinExistence type="predicted"/>
<evidence type="ECO:0008006" key="3">
    <source>
        <dbReference type="Google" id="ProtNLM"/>
    </source>
</evidence>
<evidence type="ECO:0000313" key="1">
    <source>
        <dbReference type="EMBL" id="KAL1412284.1"/>
    </source>
</evidence>
<dbReference type="RefSeq" id="XP_069212228.1">
    <property type="nucleotide sequence ID" value="XM_069348684.1"/>
</dbReference>
<dbReference type="EMBL" id="JBBXJM010000001">
    <property type="protein sequence ID" value="KAL1412284.1"/>
    <property type="molecule type" value="Genomic_DNA"/>
</dbReference>
<name>A0ABR3QC38_9TREE</name>
<protein>
    <recommendedName>
        <fullName evidence="3">F-box domain-containing protein</fullName>
    </recommendedName>
</protein>
<keyword evidence="2" id="KW-1185">Reference proteome</keyword>
<gene>
    <name evidence="1" type="ORF">Q8F55_000028</name>
</gene>
<accession>A0ABR3QC38</accession>
<sequence>MSALDHTAFPDIIDMIFGLSDVSSLIAWRATCSAFKKRADARLFPHVALDFSDQRVNLVSASTGVRLPFCPEKVHTADVRSPPSVGSSIDLEIKFTHLHTLRRVGTGATSDLGRDRFGLCGDVTRVKTLVDYYDLRDWRPGTCGVPTLDYAFPGMLRYVLHLRADAHCCPIHPCPVLGMPDVLPRPANDFTFTSFSDMVVVVHLPTQPSIATVYTTLSAALALALDAVFMAVDPAPSFTIVGFDELAALPLPGKDAHTQLHTLVAFIRNIQLKAQGGRVLSFASKDLSLRFISMDTWLEELGEKCELEGVWVGRE</sequence>